<gene>
    <name evidence="1" type="ORF">MILVUS5_LOCUS32603</name>
</gene>
<evidence type="ECO:0000313" key="1">
    <source>
        <dbReference type="EMBL" id="CAJ2668151.1"/>
    </source>
</evidence>
<proteinExistence type="predicted"/>
<dbReference type="EMBL" id="CASHSV030000513">
    <property type="protein sequence ID" value="CAJ2668151.1"/>
    <property type="molecule type" value="Genomic_DNA"/>
</dbReference>
<keyword evidence="2" id="KW-1185">Reference proteome</keyword>
<organism evidence="1 2">
    <name type="scientific">Trifolium pratense</name>
    <name type="common">Red clover</name>
    <dbReference type="NCBI Taxonomy" id="57577"/>
    <lineage>
        <taxon>Eukaryota</taxon>
        <taxon>Viridiplantae</taxon>
        <taxon>Streptophyta</taxon>
        <taxon>Embryophyta</taxon>
        <taxon>Tracheophyta</taxon>
        <taxon>Spermatophyta</taxon>
        <taxon>Magnoliopsida</taxon>
        <taxon>eudicotyledons</taxon>
        <taxon>Gunneridae</taxon>
        <taxon>Pentapetalae</taxon>
        <taxon>rosids</taxon>
        <taxon>fabids</taxon>
        <taxon>Fabales</taxon>
        <taxon>Fabaceae</taxon>
        <taxon>Papilionoideae</taxon>
        <taxon>50 kb inversion clade</taxon>
        <taxon>NPAAA clade</taxon>
        <taxon>Hologalegina</taxon>
        <taxon>IRL clade</taxon>
        <taxon>Trifolieae</taxon>
        <taxon>Trifolium</taxon>
    </lineage>
</organism>
<accession>A0ACB0LFK7</accession>
<sequence>MAGASSSSSKRIPPFMFKNLQIVGNEMEFPESELTFLSEKMVDFDGLQANGFDVKKYFITQGWDKYFDMLNGPIYPDLLKKFWMKAKVFDKHEAKKEELAAIERNPSLKGKTRKEMGLLEFTGIQIRSNICGMNMAFSPIHFNALLGFPNSGIELDAFEKDTRYRDDLLHLICTDFSLKGKVKGLTDECRVLFKIILAAISPRVGGTNTISWTHLHLLYFLLTGKKVNLGDYFFERICEAIFASKSQRKTTIVYPRLLSDLLHQGHVVQNLKKFHPELVEKKFSPEILHASFLTKMRLISTKLVAPPQELSARLEDRLYVDGYPVISEADAEHIIQDYLEVLRKEGFIVDRSMIPPAPANMYNPTRRPKRKVVSQADQPKPDLLAQKRIKVEQADAEKRTKKKHEEVANKAAEEPSKEPIVVEEDSSSEETESEDETESDEETIAAKLRRRQVPVPKGKSSKFVFNEAEIGIGYTKPLRTILPEPTIIPTSDNPLSELEIHLSPDPLNNQTFTHKSSSPPKPNSPQPQSQKETPTIPSSEPESHIPIIEQASPTKQPSPHKSPEPTVDHKSPEPSSEHIYPESTSDISSSESTPEPNPNPSAEHASPKRIHTCAPKPSEAEVVIINNPANESPNFSTIPNLSPSSSNPFDNLSTQLHDDLLRLSKIKDRFLVCPSDVDLEVSRIKAKICKALDAVGEDIKAVIGKRDLDVISFMKDSLARADLKRLTSYSHEEFERAKLEAIAAAEQRLSAFKVCWIDSKLFQSLEAHRVEKERLEEAAARVAQLANELHQEDVLDVLNQDDVLMIDYPEEGEPSDKGKAPLVEEQAPLIEDQAPMVVNQLQIFQEALREQQEGLERQRTAHLNLESKVDGLVSNVGSLNDKFDQLLAFLKKP</sequence>
<name>A0ACB0LFK7_TRIPR</name>
<evidence type="ECO:0000313" key="2">
    <source>
        <dbReference type="Proteomes" id="UP001177021"/>
    </source>
</evidence>
<protein>
    <submittedName>
        <fullName evidence="1">Uncharacterized protein</fullName>
    </submittedName>
</protein>
<comment type="caution">
    <text evidence="1">The sequence shown here is derived from an EMBL/GenBank/DDBJ whole genome shotgun (WGS) entry which is preliminary data.</text>
</comment>
<dbReference type="Proteomes" id="UP001177021">
    <property type="component" value="Unassembled WGS sequence"/>
</dbReference>
<reference evidence="1" key="1">
    <citation type="submission" date="2023-10" db="EMBL/GenBank/DDBJ databases">
        <authorList>
            <person name="Rodriguez Cubillos JULIANA M."/>
            <person name="De Vega J."/>
        </authorList>
    </citation>
    <scope>NUCLEOTIDE SEQUENCE</scope>
</reference>